<evidence type="ECO:0000256" key="1">
    <source>
        <dbReference type="SAM" id="Phobius"/>
    </source>
</evidence>
<keyword evidence="1" id="KW-0472">Membrane</keyword>
<feature type="transmembrane region" description="Helical" evidence="1">
    <location>
        <begin position="82"/>
        <end position="101"/>
    </location>
</feature>
<accession>A0A0P7GSB0</accession>
<dbReference type="EMBL" id="LGUC01000001">
    <property type="protein sequence ID" value="KPN32321.1"/>
    <property type="molecule type" value="Genomic_DNA"/>
</dbReference>
<keyword evidence="1" id="KW-1133">Transmembrane helix</keyword>
<keyword evidence="1" id="KW-0812">Transmembrane</keyword>
<evidence type="ECO:0000313" key="2">
    <source>
        <dbReference type="EMBL" id="KPN32321.1"/>
    </source>
</evidence>
<reference evidence="3" key="1">
    <citation type="submission" date="2013-11" db="EMBL/GenBank/DDBJ databases">
        <authorList>
            <person name="Hoang H.T."/>
            <person name="Killian M.L."/>
            <person name="Madson D.M."/>
            <person name="Arruda P.H.E."/>
            <person name="Sun D."/>
            <person name="Schwartz K.J."/>
            <person name="Yoon K."/>
        </authorList>
    </citation>
    <scope>NUCLEOTIDE SEQUENCE [LARGE SCALE GENOMIC DNA]</scope>
    <source>
        <strain evidence="3">CDK2</strain>
    </source>
</reference>
<organism evidence="2 3">
    <name type="scientific">Halolamina pelagica</name>
    <dbReference type="NCBI Taxonomy" id="699431"/>
    <lineage>
        <taxon>Archaea</taxon>
        <taxon>Methanobacteriati</taxon>
        <taxon>Methanobacteriota</taxon>
        <taxon>Stenosarchaea group</taxon>
        <taxon>Halobacteria</taxon>
        <taxon>Halobacteriales</taxon>
        <taxon>Haloferacaceae</taxon>
    </lineage>
</organism>
<gene>
    <name evidence="2" type="ORF">SY89_03089</name>
</gene>
<proteinExistence type="predicted"/>
<keyword evidence="3" id="KW-1185">Reference proteome</keyword>
<sequence length="120" mass="13911">MSIALTHFAFGALCMTLLLAYLPVRTRYFMALSVASCVWAMMPDFWRVSPVYETALRNLGHSAFGYVFWLHPLFDKADASDSYRLAAVMVGVYFLVGMLYAERHQDEPMLRVDVERFRNW</sequence>
<name>A0A0P7GSB0_9EURY</name>
<dbReference type="AlphaFoldDB" id="A0A0P7GSB0"/>
<feature type="transmembrane region" description="Helical" evidence="1">
    <location>
        <begin position="6"/>
        <end position="22"/>
    </location>
</feature>
<dbReference type="Proteomes" id="UP000050535">
    <property type="component" value="Unassembled WGS sequence"/>
</dbReference>
<dbReference type="STRING" id="699431.SY89_03089"/>
<comment type="caution">
    <text evidence="2">The sequence shown here is derived from an EMBL/GenBank/DDBJ whole genome shotgun (WGS) entry which is preliminary data.</text>
</comment>
<protein>
    <submittedName>
        <fullName evidence="2">Uncharacterized protein</fullName>
    </submittedName>
</protein>
<evidence type="ECO:0000313" key="3">
    <source>
        <dbReference type="Proteomes" id="UP000050535"/>
    </source>
</evidence>